<keyword evidence="4 6" id="KW-0472">Membrane</keyword>
<dbReference type="Pfam" id="PF04228">
    <property type="entry name" value="Zn_peptidase"/>
    <property type="match status" value="1"/>
</dbReference>
<dbReference type="GO" id="GO:0016020">
    <property type="term" value="C:membrane"/>
    <property type="evidence" value="ECO:0007669"/>
    <property type="project" value="UniProtKB-SubCell"/>
</dbReference>
<comment type="caution">
    <text evidence="7">The sequence shown here is derived from an EMBL/GenBank/DDBJ whole genome shotgun (WGS) entry which is preliminary data.</text>
</comment>
<evidence type="ECO:0000256" key="1">
    <source>
        <dbReference type="ARBA" id="ARBA00004167"/>
    </source>
</evidence>
<gene>
    <name evidence="7" type="ORF">KILIM_005_01050</name>
</gene>
<keyword evidence="3 6" id="KW-1133">Transmembrane helix</keyword>
<dbReference type="STRING" id="1184609.KILIM_005_01050"/>
<evidence type="ECO:0000256" key="2">
    <source>
        <dbReference type="ARBA" id="ARBA00022692"/>
    </source>
</evidence>
<keyword evidence="2 6" id="KW-0812">Transmembrane</keyword>
<dbReference type="EMBL" id="BAHD01000005">
    <property type="protein sequence ID" value="GAB94488.1"/>
    <property type="molecule type" value="Genomic_DNA"/>
</dbReference>
<evidence type="ECO:0000256" key="6">
    <source>
        <dbReference type="SAM" id="Phobius"/>
    </source>
</evidence>
<dbReference type="Proteomes" id="UP000008366">
    <property type="component" value="Unassembled WGS sequence"/>
</dbReference>
<dbReference type="SUPFAM" id="SSF55486">
    <property type="entry name" value="Metalloproteases ('zincins'), catalytic domain"/>
    <property type="match status" value="1"/>
</dbReference>
<feature type="transmembrane region" description="Helical" evidence="6">
    <location>
        <begin position="27"/>
        <end position="47"/>
    </location>
</feature>
<keyword evidence="8" id="KW-1185">Reference proteome</keyword>
<name>K6VE49_9MICO</name>
<evidence type="ECO:0000256" key="5">
    <source>
        <dbReference type="SAM" id="MobiDB-lite"/>
    </source>
</evidence>
<sequence>MTFNDNARLDTSQVSGGGGGGFRPGGMVIGGGGGCLSVIVLLLFLFFGDGLGGGSSPAPAPAPQEQTQPGDIFGRNDSVTGGGSIDNNRFARCQTGADANRDVECRVIGTVNSVQDYWKRELPEQSNNQRQWRMTETVLYQGQTQSACGTASNQVGPFYCPLDQKVYIDADFFKILSSQFGADGGNLAQMYVVAHEYGHALQDQLGLLNEAQQDPRGPESGGVRIELLADCFAGMWAKDAQTTKDSAGNTLLQPLTQKDIDSALSAASAVGDDHIQERTQGRVSPENFTHGTSEQRRKWFMNGYNSQSINSCNTLNADQL</sequence>
<feature type="compositionally biased region" description="Polar residues" evidence="5">
    <location>
        <begin position="1"/>
        <end position="14"/>
    </location>
</feature>
<feature type="region of interest" description="Disordered" evidence="5">
    <location>
        <begin position="1"/>
        <end position="21"/>
    </location>
</feature>
<protein>
    <recommendedName>
        <fullName evidence="9">Metalloprotease</fullName>
    </recommendedName>
</protein>
<dbReference type="OrthoDB" id="9774900at2"/>
<evidence type="ECO:0000256" key="3">
    <source>
        <dbReference type="ARBA" id="ARBA00022989"/>
    </source>
</evidence>
<dbReference type="RefSeq" id="WP_006591021.1">
    <property type="nucleotide sequence ID" value="NZ_BAHD01000005.1"/>
</dbReference>
<evidence type="ECO:0000256" key="4">
    <source>
        <dbReference type="ARBA" id="ARBA00023136"/>
    </source>
</evidence>
<organism evidence="7 8">
    <name type="scientific">Kineosphaera limosa NBRC 100340</name>
    <dbReference type="NCBI Taxonomy" id="1184609"/>
    <lineage>
        <taxon>Bacteria</taxon>
        <taxon>Bacillati</taxon>
        <taxon>Actinomycetota</taxon>
        <taxon>Actinomycetes</taxon>
        <taxon>Micrococcales</taxon>
        <taxon>Dermatophilaceae</taxon>
        <taxon>Kineosphaera</taxon>
    </lineage>
</organism>
<accession>K6VE49</accession>
<evidence type="ECO:0000313" key="8">
    <source>
        <dbReference type="Proteomes" id="UP000008366"/>
    </source>
</evidence>
<dbReference type="eggNOG" id="COG2321">
    <property type="taxonomic scope" value="Bacteria"/>
</dbReference>
<evidence type="ECO:0008006" key="9">
    <source>
        <dbReference type="Google" id="ProtNLM"/>
    </source>
</evidence>
<dbReference type="PANTHER" id="PTHR30168:SF0">
    <property type="entry name" value="INNER MEMBRANE PROTEIN"/>
    <property type="match status" value="1"/>
</dbReference>
<dbReference type="InterPro" id="IPR007343">
    <property type="entry name" value="Uncharacterised_pept_Zn_put"/>
</dbReference>
<dbReference type="AlphaFoldDB" id="K6VE49"/>
<dbReference type="PANTHER" id="PTHR30168">
    <property type="entry name" value="PUTATIVE MEMBRANE PROTEIN YPFJ"/>
    <property type="match status" value="1"/>
</dbReference>
<proteinExistence type="predicted"/>
<reference evidence="7 8" key="1">
    <citation type="submission" date="2012-08" db="EMBL/GenBank/DDBJ databases">
        <title>Whole genome shotgun sequence of Kineosphaera limosa NBRC 100340.</title>
        <authorList>
            <person name="Yoshida I."/>
            <person name="Isaki S."/>
            <person name="Hosoyama A."/>
            <person name="Tsuchikane K."/>
            <person name="Katsumata H."/>
            <person name="Ando Y."/>
            <person name="Ohji S."/>
            <person name="Hamada M."/>
            <person name="Tamura T."/>
            <person name="Yamazoe A."/>
            <person name="Yamazaki S."/>
            <person name="Fujita N."/>
        </authorList>
    </citation>
    <scope>NUCLEOTIDE SEQUENCE [LARGE SCALE GENOMIC DNA]</scope>
    <source>
        <strain evidence="7 8">NBRC 100340</strain>
    </source>
</reference>
<comment type="subcellular location">
    <subcellularLocation>
        <location evidence="1">Membrane</location>
        <topology evidence="1">Single-pass membrane protein</topology>
    </subcellularLocation>
</comment>
<evidence type="ECO:0000313" key="7">
    <source>
        <dbReference type="EMBL" id="GAB94488.1"/>
    </source>
</evidence>